<proteinExistence type="predicted"/>
<dbReference type="PROSITE" id="PS00615">
    <property type="entry name" value="C_TYPE_LECTIN_1"/>
    <property type="match status" value="1"/>
</dbReference>
<dbReference type="InterPro" id="IPR016187">
    <property type="entry name" value="CTDL_fold"/>
</dbReference>
<dbReference type="EMBL" id="JBAMIC010000003">
    <property type="protein sequence ID" value="KAK7109207.1"/>
    <property type="molecule type" value="Genomic_DNA"/>
</dbReference>
<dbReference type="SUPFAM" id="SSF56436">
    <property type="entry name" value="C-type lectin-like"/>
    <property type="match status" value="1"/>
</dbReference>
<dbReference type="PANTHER" id="PTHR22803">
    <property type="entry name" value="MANNOSE, PHOSPHOLIPASE, LECTIN RECEPTOR RELATED"/>
    <property type="match status" value="1"/>
</dbReference>
<keyword evidence="4" id="KW-1185">Reference proteome</keyword>
<name>A0AAN9BP67_9CAEN</name>
<dbReference type="Gene3D" id="3.10.100.10">
    <property type="entry name" value="Mannose-Binding Protein A, subunit A"/>
    <property type="match status" value="1"/>
</dbReference>
<evidence type="ECO:0000313" key="3">
    <source>
        <dbReference type="EMBL" id="KAK7109207.1"/>
    </source>
</evidence>
<dbReference type="Pfam" id="PF00059">
    <property type="entry name" value="Lectin_C"/>
    <property type="match status" value="1"/>
</dbReference>
<dbReference type="CDD" id="cd00037">
    <property type="entry name" value="CLECT"/>
    <property type="match status" value="1"/>
</dbReference>
<gene>
    <name evidence="3" type="ORF">V1264_013292</name>
</gene>
<dbReference type="AlphaFoldDB" id="A0AAN9BP67"/>
<dbReference type="InterPro" id="IPR018378">
    <property type="entry name" value="C-type_lectin_CS"/>
</dbReference>
<evidence type="ECO:0000259" key="2">
    <source>
        <dbReference type="PROSITE" id="PS50041"/>
    </source>
</evidence>
<reference evidence="3 4" key="1">
    <citation type="submission" date="2024-02" db="EMBL/GenBank/DDBJ databases">
        <title>Chromosome-scale genome assembly of the rough periwinkle Littorina saxatilis.</title>
        <authorList>
            <person name="De Jode A."/>
            <person name="Faria R."/>
            <person name="Formenti G."/>
            <person name="Sims Y."/>
            <person name="Smith T.P."/>
            <person name="Tracey A."/>
            <person name="Wood J.M.D."/>
            <person name="Zagrodzka Z.B."/>
            <person name="Johannesson K."/>
            <person name="Butlin R.K."/>
            <person name="Leder E.H."/>
        </authorList>
    </citation>
    <scope>NUCLEOTIDE SEQUENCE [LARGE SCALE GENOMIC DNA]</scope>
    <source>
        <strain evidence="3">Snail1</strain>
        <tissue evidence="3">Muscle</tissue>
    </source>
</reference>
<organism evidence="3 4">
    <name type="scientific">Littorina saxatilis</name>
    <dbReference type="NCBI Taxonomy" id="31220"/>
    <lineage>
        <taxon>Eukaryota</taxon>
        <taxon>Metazoa</taxon>
        <taxon>Spiralia</taxon>
        <taxon>Lophotrochozoa</taxon>
        <taxon>Mollusca</taxon>
        <taxon>Gastropoda</taxon>
        <taxon>Caenogastropoda</taxon>
        <taxon>Littorinimorpha</taxon>
        <taxon>Littorinoidea</taxon>
        <taxon>Littorinidae</taxon>
        <taxon>Littorina</taxon>
    </lineage>
</organism>
<sequence length="178" mass="19978">MFEGLDTRNMIRLGLFTIGCFLPIAFGNVYREFFVPLAFGSVDPSGRCPDGWTRFGSKCFVLIQDKQNWPEAQMTCDVLRGNLASISNAGENGVVSKMLLASTADKAWIGLHDLVTEGHFVWTKTNRAANYTNWKRGEPNNLNGKQHCGAVRRDQEWSDRPCSDRLPFVCETTDSHGR</sequence>
<comment type="caution">
    <text evidence="3">The sequence shown here is derived from an EMBL/GenBank/DDBJ whole genome shotgun (WGS) entry which is preliminary data.</text>
</comment>
<dbReference type="PROSITE" id="PS50041">
    <property type="entry name" value="C_TYPE_LECTIN_2"/>
    <property type="match status" value="1"/>
</dbReference>
<accession>A0AAN9BP67</accession>
<evidence type="ECO:0000256" key="1">
    <source>
        <dbReference type="ARBA" id="ARBA00023157"/>
    </source>
</evidence>
<dbReference type="InterPro" id="IPR001304">
    <property type="entry name" value="C-type_lectin-like"/>
</dbReference>
<keyword evidence="1" id="KW-1015">Disulfide bond</keyword>
<protein>
    <recommendedName>
        <fullName evidence="2">C-type lectin domain-containing protein</fullName>
    </recommendedName>
</protein>
<dbReference type="Proteomes" id="UP001374579">
    <property type="component" value="Unassembled WGS sequence"/>
</dbReference>
<dbReference type="InterPro" id="IPR050111">
    <property type="entry name" value="C-type_lectin/snaclec_domain"/>
</dbReference>
<dbReference type="SMART" id="SM00034">
    <property type="entry name" value="CLECT"/>
    <property type="match status" value="1"/>
</dbReference>
<evidence type="ECO:0000313" key="4">
    <source>
        <dbReference type="Proteomes" id="UP001374579"/>
    </source>
</evidence>
<feature type="domain" description="C-type lectin" evidence="2">
    <location>
        <begin position="55"/>
        <end position="171"/>
    </location>
</feature>
<dbReference type="InterPro" id="IPR016186">
    <property type="entry name" value="C-type_lectin-like/link_sf"/>
</dbReference>